<feature type="region of interest" description="Disordered" evidence="1">
    <location>
        <begin position="57"/>
        <end position="115"/>
    </location>
</feature>
<reference evidence="2" key="1">
    <citation type="submission" date="2020-05" db="EMBL/GenBank/DDBJ databases">
        <authorList>
            <person name="Chiriac C."/>
            <person name="Salcher M."/>
            <person name="Ghai R."/>
            <person name="Kavagutti S V."/>
        </authorList>
    </citation>
    <scope>NUCLEOTIDE SEQUENCE</scope>
</reference>
<evidence type="ECO:0000256" key="1">
    <source>
        <dbReference type="SAM" id="MobiDB-lite"/>
    </source>
</evidence>
<evidence type="ECO:0000313" key="2">
    <source>
        <dbReference type="EMBL" id="CAB4734279.1"/>
    </source>
</evidence>
<gene>
    <name evidence="2" type="ORF">UFOPK2782_00525</name>
</gene>
<protein>
    <submittedName>
        <fullName evidence="2">Unannotated protein</fullName>
    </submittedName>
</protein>
<dbReference type="EMBL" id="CAEZYS010000049">
    <property type="protein sequence ID" value="CAB4734279.1"/>
    <property type="molecule type" value="Genomic_DNA"/>
</dbReference>
<feature type="compositionally biased region" description="Polar residues" evidence="1">
    <location>
        <begin position="72"/>
        <end position="115"/>
    </location>
</feature>
<sequence length="280" mass="29837">MNRTDREDFWFRFRRSFHDLFYGERTSVRIFSRLVLLTFIAGFIATVAPSVAEVLTQDDPGPVSTYVEPTPEASSESTTAQSPTPEASGSDTATAQSPEPTSEYSVAPASSDTSTAEPIIEADAPLAPQPKYTIKIPDTLAIDPRANSYFIPSIYLSGSKYTLVCINGNGINFDLSNKRISDDSSDTKTVMVLGDGGSNLRIAGRTAEVLSVLNSGGGLFAYTNSGGLRDRSVSISVIATNKASIDSAFCGRASSANTKAFTFRGLGLQVDTKKGSGRLK</sequence>
<accession>A0A6J6SJA2</accession>
<dbReference type="AlphaFoldDB" id="A0A6J6SJA2"/>
<proteinExistence type="predicted"/>
<organism evidence="2">
    <name type="scientific">freshwater metagenome</name>
    <dbReference type="NCBI Taxonomy" id="449393"/>
    <lineage>
        <taxon>unclassified sequences</taxon>
        <taxon>metagenomes</taxon>
        <taxon>ecological metagenomes</taxon>
    </lineage>
</organism>
<name>A0A6J6SJA2_9ZZZZ</name>